<evidence type="ECO:0008006" key="3">
    <source>
        <dbReference type="Google" id="ProtNLM"/>
    </source>
</evidence>
<dbReference type="PATRIC" id="fig|2041.4.peg.1037"/>
<dbReference type="SUPFAM" id="SSF56801">
    <property type="entry name" value="Acetyl-CoA synthetase-like"/>
    <property type="match status" value="1"/>
</dbReference>
<reference evidence="1 2" key="1">
    <citation type="journal article" date="1991" name="Int. J. Syst. Bacteriol.">
        <title>Description of the erythromycin-producing bacterium Arthrobacter sp. strain NRRL B-3381 as Aeromicrobium erythreum gen. nov., sp. nov.</title>
        <authorList>
            <person name="Miller E.S."/>
            <person name="Woese C.R."/>
            <person name="Brenner S."/>
        </authorList>
    </citation>
    <scope>NUCLEOTIDE SEQUENCE [LARGE SCALE GENOMIC DNA]</scope>
    <source>
        <strain evidence="1 2">AR18</strain>
    </source>
</reference>
<proteinExistence type="predicted"/>
<dbReference type="NCBIfam" id="TIGR03089">
    <property type="entry name" value="TIGR03089 family protein"/>
    <property type="match status" value="1"/>
</dbReference>
<dbReference type="STRING" id="2041.AERYTH_05005"/>
<dbReference type="RefSeq" id="WP_067855450.1">
    <property type="nucleotide sequence ID" value="NZ_CP011502.1"/>
</dbReference>
<protein>
    <recommendedName>
        <fullName evidence="3">TIGR03089 family protein</fullName>
    </recommendedName>
</protein>
<dbReference type="InterPro" id="IPR017523">
    <property type="entry name" value="Rv3268"/>
</dbReference>
<gene>
    <name evidence="1" type="ORF">AERYTH_05005</name>
</gene>
<accession>A0A0U4CLS2</accession>
<sequence length="223" mass="23428">MTTLADLLPAVREPGRPLLTWDDRGTGERVELSATTTANWVAKTSSLLVDELDVEPGTRVRVGLPTHWLRFVWLLSCWSVGAVVVEHDAAVGVSGPELQGDEPVRLAASLRPLGGRFLEPPVGFVDLATVVPGQPDVFVPLDPPTPSSPAVDLAATGALDHAALLATSPPDPRRLAVRPGSLERDVRVLVSALRGGGSVVVVAGADDDVLARVAEQERAEVVA</sequence>
<name>A0A0U4CLS2_9ACTN</name>
<evidence type="ECO:0000313" key="1">
    <source>
        <dbReference type="EMBL" id="ALX04102.1"/>
    </source>
</evidence>
<organism evidence="1 2">
    <name type="scientific">Aeromicrobium erythreum</name>
    <dbReference type="NCBI Taxonomy" id="2041"/>
    <lineage>
        <taxon>Bacteria</taxon>
        <taxon>Bacillati</taxon>
        <taxon>Actinomycetota</taxon>
        <taxon>Actinomycetes</taxon>
        <taxon>Propionibacteriales</taxon>
        <taxon>Nocardioidaceae</taxon>
        <taxon>Aeromicrobium</taxon>
    </lineage>
</organism>
<dbReference type="EMBL" id="CP011502">
    <property type="protein sequence ID" value="ALX04102.1"/>
    <property type="molecule type" value="Genomic_DNA"/>
</dbReference>
<dbReference type="AlphaFoldDB" id="A0A0U4CLS2"/>
<dbReference type="OrthoDB" id="3396763at2"/>
<dbReference type="Proteomes" id="UP000067689">
    <property type="component" value="Chromosome"/>
</dbReference>
<dbReference type="KEGG" id="aer:AERYTH_05005"/>
<keyword evidence="2" id="KW-1185">Reference proteome</keyword>
<evidence type="ECO:0000313" key="2">
    <source>
        <dbReference type="Proteomes" id="UP000067689"/>
    </source>
</evidence>